<evidence type="ECO:0000313" key="2">
    <source>
        <dbReference type="EMBL" id="CAD9941247.1"/>
    </source>
</evidence>
<proteinExistence type="predicted"/>
<name>A0A7S2Y1J8_9STRA</name>
<organism evidence="2">
    <name type="scientific">Entomoneis paludosa</name>
    <dbReference type="NCBI Taxonomy" id="265537"/>
    <lineage>
        <taxon>Eukaryota</taxon>
        <taxon>Sar</taxon>
        <taxon>Stramenopiles</taxon>
        <taxon>Ochrophyta</taxon>
        <taxon>Bacillariophyta</taxon>
        <taxon>Bacillariophyceae</taxon>
        <taxon>Bacillariophycidae</taxon>
        <taxon>Entomoneidaceae</taxon>
        <taxon>Entomoneis</taxon>
    </lineage>
</organism>
<protein>
    <submittedName>
        <fullName evidence="2">Uncharacterized protein</fullName>
    </submittedName>
</protein>
<accession>A0A7S2Y1J8</accession>
<sequence>MLNANHAHFSNQDSIPRVLELDLKDTQHMAQAVAASRTQRGYHLILASDVTYNPSLHEPLAQAIAALLWQPESPSRQYLSKGGHKSFEGGKNKISEEPTRDTQIELDAYEAPEEQEAGSNSTNSLMMPRCLVSHEERLLNTRGEDYQLLQFEQAVATAGLKIAKVSQYERTTPDDDKIHKVSILEIVRRHDPCGSTADEHLAHNEQLVGRHQQQLSTCSPHVSSSR</sequence>
<gene>
    <name evidence="2" type="ORF">APAL1065_LOCUS903</name>
</gene>
<dbReference type="Gene3D" id="3.40.50.150">
    <property type="entry name" value="Vaccinia Virus protein VP39"/>
    <property type="match status" value="1"/>
</dbReference>
<dbReference type="AlphaFoldDB" id="A0A7S2Y1J8"/>
<dbReference type="EMBL" id="HBHT01001433">
    <property type="protein sequence ID" value="CAD9941247.1"/>
    <property type="molecule type" value="Transcribed_RNA"/>
</dbReference>
<evidence type="ECO:0000256" key="1">
    <source>
        <dbReference type="SAM" id="MobiDB-lite"/>
    </source>
</evidence>
<dbReference type="InterPro" id="IPR029063">
    <property type="entry name" value="SAM-dependent_MTases_sf"/>
</dbReference>
<feature type="compositionally biased region" description="Basic and acidic residues" evidence="1">
    <location>
        <begin position="85"/>
        <end position="100"/>
    </location>
</feature>
<feature type="region of interest" description="Disordered" evidence="1">
    <location>
        <begin position="78"/>
        <end position="100"/>
    </location>
</feature>
<reference evidence="2" key="1">
    <citation type="submission" date="2021-01" db="EMBL/GenBank/DDBJ databases">
        <authorList>
            <person name="Corre E."/>
            <person name="Pelletier E."/>
            <person name="Niang G."/>
            <person name="Scheremetjew M."/>
            <person name="Finn R."/>
            <person name="Kale V."/>
            <person name="Holt S."/>
            <person name="Cochrane G."/>
            <person name="Meng A."/>
            <person name="Brown T."/>
            <person name="Cohen L."/>
        </authorList>
    </citation>
    <scope>NUCLEOTIDE SEQUENCE</scope>
    <source>
        <strain evidence="2">CCMP125</strain>
    </source>
</reference>